<dbReference type="AlphaFoldDB" id="A0A2T8KNQ8"/>
<name>A0A2T8KNQ8_9POAL</name>
<dbReference type="EMBL" id="CM008047">
    <property type="protein sequence ID" value="PVH63833.1"/>
    <property type="molecule type" value="Genomic_DNA"/>
</dbReference>
<organism evidence="1">
    <name type="scientific">Panicum hallii</name>
    <dbReference type="NCBI Taxonomy" id="206008"/>
    <lineage>
        <taxon>Eukaryota</taxon>
        <taxon>Viridiplantae</taxon>
        <taxon>Streptophyta</taxon>
        <taxon>Embryophyta</taxon>
        <taxon>Tracheophyta</taxon>
        <taxon>Spermatophyta</taxon>
        <taxon>Magnoliopsida</taxon>
        <taxon>Liliopsida</taxon>
        <taxon>Poales</taxon>
        <taxon>Poaceae</taxon>
        <taxon>PACMAD clade</taxon>
        <taxon>Panicoideae</taxon>
        <taxon>Panicodae</taxon>
        <taxon>Paniceae</taxon>
        <taxon>Panicinae</taxon>
        <taxon>Panicum</taxon>
        <taxon>Panicum sect. Panicum</taxon>
    </lineage>
</organism>
<dbReference type="EMBL" id="CM008047">
    <property type="protein sequence ID" value="PVH63836.1"/>
    <property type="molecule type" value="Genomic_DNA"/>
</dbReference>
<reference evidence="1" key="1">
    <citation type="submission" date="2018-04" db="EMBL/GenBank/DDBJ databases">
        <title>WGS assembly of Panicum hallii.</title>
        <authorList>
            <person name="Lovell J."/>
            <person name="Jenkins J."/>
            <person name="Lowry D."/>
            <person name="Mamidi S."/>
            <person name="Sreedasyam A."/>
            <person name="Weng X."/>
            <person name="Barry K."/>
            <person name="Bonette J."/>
            <person name="Campitelli B."/>
            <person name="Daum C."/>
            <person name="Gordon S."/>
            <person name="Gould B."/>
            <person name="Lipzen A."/>
            <person name="Macqueen A."/>
            <person name="Palacio-Mejia J."/>
            <person name="Plott C."/>
            <person name="Shakirov E."/>
            <person name="Shu S."/>
            <person name="Yoshinaga Y."/>
            <person name="Zane M."/>
            <person name="Rokhsar D."/>
            <person name="Grimwood J."/>
            <person name="Schmutz J."/>
            <person name="Juenger T."/>
        </authorList>
    </citation>
    <scope>NUCLEOTIDE SEQUENCE [LARGE SCALE GENOMIC DNA]</scope>
    <source>
        <strain evidence="1">FIL2</strain>
    </source>
</reference>
<proteinExistence type="predicted"/>
<dbReference type="Gramene" id="PVH63836">
    <property type="protein sequence ID" value="PVH63836"/>
    <property type="gene ID" value="PAHAL_2G117500"/>
</dbReference>
<protein>
    <submittedName>
        <fullName evidence="1">Uncharacterized protein</fullName>
    </submittedName>
</protein>
<evidence type="ECO:0000313" key="2">
    <source>
        <dbReference type="EMBL" id="PVH63836.1"/>
    </source>
</evidence>
<evidence type="ECO:0000313" key="1">
    <source>
        <dbReference type="EMBL" id="PVH63833.1"/>
    </source>
</evidence>
<sequence>MQRIDVFIWLADVVNSLGGMPPQVQTMERQQFKTLTISFDIPAREDLGTMIPIIASGKESPIEMTYERNAMEACLVELERHDYLIPDLSWFKIRALQQNEHDIISLCERLAQENQNDMRRPVSRLLLRFDLPRLLLRNQCSPSMAKHFLVDVKLRTAHLSVL</sequence>
<dbReference type="Proteomes" id="UP000243499">
    <property type="component" value="Chromosome 2"/>
</dbReference>
<dbReference type="Gramene" id="PVH63833">
    <property type="protein sequence ID" value="PVH63833"/>
    <property type="gene ID" value="PAHAL_2G117200"/>
</dbReference>
<gene>
    <name evidence="1" type="ORF">PAHAL_2G117200</name>
    <name evidence="2" type="ORF">PAHAL_2G117500</name>
</gene>
<accession>A0A2T8KNQ8</accession>